<keyword evidence="3" id="KW-1185">Reference proteome</keyword>
<evidence type="ECO:0000313" key="3">
    <source>
        <dbReference type="Proteomes" id="UP001597641"/>
    </source>
</evidence>
<dbReference type="RefSeq" id="WP_377485242.1">
    <property type="nucleotide sequence ID" value="NZ_JBHUOX010000009.1"/>
</dbReference>
<evidence type="ECO:0000256" key="1">
    <source>
        <dbReference type="SAM" id="SignalP"/>
    </source>
</evidence>
<reference evidence="3" key="1">
    <citation type="journal article" date="2019" name="Int. J. Syst. Evol. Microbiol.">
        <title>The Global Catalogue of Microorganisms (GCM) 10K type strain sequencing project: providing services to taxonomists for standard genome sequencing and annotation.</title>
        <authorList>
            <consortium name="The Broad Institute Genomics Platform"/>
            <consortium name="The Broad Institute Genome Sequencing Center for Infectious Disease"/>
            <person name="Wu L."/>
            <person name="Ma J."/>
        </authorList>
    </citation>
    <scope>NUCLEOTIDE SEQUENCE [LARGE SCALE GENOMIC DNA]</scope>
    <source>
        <strain evidence="3">KCTC 23984</strain>
    </source>
</reference>
<gene>
    <name evidence="2" type="ORF">ACFS7Z_13150</name>
</gene>
<accession>A0ABW6BVK6</accession>
<evidence type="ECO:0000313" key="2">
    <source>
        <dbReference type="EMBL" id="MFD3001316.1"/>
    </source>
</evidence>
<name>A0ABW6BVK6_9BACT</name>
<dbReference type="EMBL" id="JBHUOX010000009">
    <property type="protein sequence ID" value="MFD3001316.1"/>
    <property type="molecule type" value="Genomic_DNA"/>
</dbReference>
<protein>
    <submittedName>
        <fullName evidence="2">Uncharacterized protein</fullName>
    </submittedName>
</protein>
<sequence>MKTFLLYLLPLLLSATTASSQEKFKNITASLEAVGETATAGRFISAANTQKSNAIFNSIRPVSVRYKDALWFLLVVDIPGEKQVVHMTQEQLGIIKKIVAAKDGKTHYLEVTNFFEVFDANDKTEIDQRFLNNVKAAISKKHWYRNNAVFMVSSTLVAEQHVIRFQLPFASNVRICRHVKAMYNLKEEFYEATPADFISLFISGGSPGTIRVSTH</sequence>
<comment type="caution">
    <text evidence="2">The sequence shown here is derived from an EMBL/GenBank/DDBJ whole genome shotgun (WGS) entry which is preliminary data.</text>
</comment>
<dbReference type="Proteomes" id="UP001597641">
    <property type="component" value="Unassembled WGS sequence"/>
</dbReference>
<organism evidence="2 3">
    <name type="scientific">Pontibacter toksunensis</name>
    <dbReference type="NCBI Taxonomy" id="1332631"/>
    <lineage>
        <taxon>Bacteria</taxon>
        <taxon>Pseudomonadati</taxon>
        <taxon>Bacteroidota</taxon>
        <taxon>Cytophagia</taxon>
        <taxon>Cytophagales</taxon>
        <taxon>Hymenobacteraceae</taxon>
        <taxon>Pontibacter</taxon>
    </lineage>
</organism>
<proteinExistence type="predicted"/>
<keyword evidence="1" id="KW-0732">Signal</keyword>
<feature type="chain" id="PRO_5045655491" evidence="1">
    <location>
        <begin position="21"/>
        <end position="215"/>
    </location>
</feature>
<feature type="signal peptide" evidence="1">
    <location>
        <begin position="1"/>
        <end position="20"/>
    </location>
</feature>